<keyword evidence="5" id="KW-1185">Reference proteome</keyword>
<dbReference type="InterPro" id="IPR052628">
    <property type="entry name" value="CFAP70"/>
</dbReference>
<dbReference type="PANTHER" id="PTHR44314">
    <property type="entry name" value="CILIA- AND FLAGELLA-ASSOCIATED PROTEIN 70"/>
    <property type="match status" value="1"/>
</dbReference>
<reference evidence="4 5" key="1">
    <citation type="submission" date="2024-04" db="EMBL/GenBank/DDBJ databases">
        <authorList>
            <person name="Waldvogel A.-M."/>
            <person name="Schoenle A."/>
        </authorList>
    </citation>
    <scope>NUCLEOTIDE SEQUENCE [LARGE SCALE GENOMIC DNA]</scope>
</reference>
<dbReference type="GO" id="GO:0031514">
    <property type="term" value="C:motile cilium"/>
    <property type="evidence" value="ECO:0007669"/>
    <property type="project" value="TreeGrafter"/>
</dbReference>
<sequence length="1090" mass="122701">METCQTPAEGSAHTVTVRVTRGNRLKGSRAEFLSFVKVEVDGVVLGESEKKPRNPSENCHQYDFSCSFSCPREAQAIAQLASTLIIVTVFEFLPEEKKAARTTVLGQAVLDCLPLLQGQTHFSSRVPLCSGAARQNKVLDSTIDSSREAGASTVRAGLKWMIKPTLEVAVCVSEAMVCGASLGGCNLLKVTVETAFSVPEAWTLPSAPAASYTAALELPLTAQKCQTLVFSDGALKAGGEREEKGRQKRRPPLPQLLPENTVVPGAFIQPGSMEDEDGELTGPAVNHSLYTTISFLDRCFRKSAESHKPRVGWDQERSCFLSAEATHRLRETITKCSLWPLEIMRSSAAPLAAEEVPEILFHGLVFVDVSRLLFPGARGLRGAFCVQPFSEQLLCNKTQRRESVLKEHLRALAAARGSAPAAAKKRGGVSASQVREEVTLWVREEVSLRHREEVSLWVREEVSASQVREEVTLWVREEVTLWVREEVSLWVREEVTLWVREEVTLWVREEVTLWVREEVTLWVREEVSASQVREEVTVGERGGVCVTGERGGDSVGERGGVSASQVREEVTLWVREEVSLWVREEVTLWVREEVTLWVREEVTVGERGGVSVGERGGVCVTGERGGDSVGETGGVSASQVREEVTLWVREEVSLWVREEVTLWVREEVTLWVREEVTLWVREEVSASQVREEVTVGERGGVCVTGERGGDSVGERGGVSASQVREEVTLWVREEVSLWVREEVTLWVREEVTLWVREEVTLWVREEVTLWVREEVSASQVREEVSLWHRLHTAKWVKLKLELRPSSVKQNKLETTYVIIEITLEKPLIPKITPEELCTRYETPQGRRLQYDTPVRDSTSTRLQYGTPVQDSSRRLHKVRDSSTGLQYKTPVGDSTRYETPVRDSSKRLHKVRDSSTRLQYETPQGTRLHKVGDCSTRLQYETPQGTRLQYETPVRDSTRVKALIPAPSSTKEFTKAEKAVQHFHRQVRAVGRQVCVQVDECGAQSGLLEEEHMKVMEELNTSGRSCAFKEQLKDAVVRVVRDKVLRTEAVTQPRELQHFVSELYTFLRDHTHQALTEVRSQQDTDPRGPH</sequence>
<evidence type="ECO:0000313" key="5">
    <source>
        <dbReference type="Proteomes" id="UP001497482"/>
    </source>
</evidence>
<organism evidence="4 5">
    <name type="scientific">Knipowitschia caucasica</name>
    <name type="common">Caucasian dwarf goby</name>
    <name type="synonym">Pomatoschistus caucasicus</name>
    <dbReference type="NCBI Taxonomy" id="637954"/>
    <lineage>
        <taxon>Eukaryota</taxon>
        <taxon>Metazoa</taxon>
        <taxon>Chordata</taxon>
        <taxon>Craniata</taxon>
        <taxon>Vertebrata</taxon>
        <taxon>Euteleostomi</taxon>
        <taxon>Actinopterygii</taxon>
        <taxon>Neopterygii</taxon>
        <taxon>Teleostei</taxon>
        <taxon>Neoteleostei</taxon>
        <taxon>Acanthomorphata</taxon>
        <taxon>Gobiaria</taxon>
        <taxon>Gobiiformes</taxon>
        <taxon>Gobioidei</taxon>
        <taxon>Gobiidae</taxon>
        <taxon>Gobiinae</taxon>
        <taxon>Knipowitschia</taxon>
    </lineage>
</organism>
<dbReference type="GO" id="GO:0060271">
    <property type="term" value="P:cilium assembly"/>
    <property type="evidence" value="ECO:0007669"/>
    <property type="project" value="TreeGrafter"/>
</dbReference>
<feature type="compositionally biased region" description="Polar residues" evidence="3">
    <location>
        <begin position="855"/>
        <end position="870"/>
    </location>
</feature>
<evidence type="ECO:0000256" key="3">
    <source>
        <dbReference type="SAM" id="MobiDB-lite"/>
    </source>
</evidence>
<dbReference type="AlphaFoldDB" id="A0AAV2KTG3"/>
<dbReference type="EMBL" id="OZ035824">
    <property type="protein sequence ID" value="CAL1591491.1"/>
    <property type="molecule type" value="Genomic_DNA"/>
</dbReference>
<dbReference type="GO" id="GO:0070062">
    <property type="term" value="C:extracellular exosome"/>
    <property type="evidence" value="ECO:0007669"/>
    <property type="project" value="TreeGrafter"/>
</dbReference>
<keyword evidence="2" id="KW-0802">TPR repeat</keyword>
<keyword evidence="1" id="KW-0677">Repeat</keyword>
<evidence type="ECO:0000313" key="4">
    <source>
        <dbReference type="EMBL" id="CAL1591491.1"/>
    </source>
</evidence>
<accession>A0AAV2KTG3</accession>
<evidence type="ECO:0000256" key="1">
    <source>
        <dbReference type="ARBA" id="ARBA00022737"/>
    </source>
</evidence>
<proteinExistence type="predicted"/>
<evidence type="ECO:0000256" key="2">
    <source>
        <dbReference type="ARBA" id="ARBA00022803"/>
    </source>
</evidence>
<gene>
    <name evidence="4" type="ORF">KC01_LOCUS20858</name>
</gene>
<dbReference type="GO" id="GO:0003341">
    <property type="term" value="P:cilium movement"/>
    <property type="evidence" value="ECO:0007669"/>
    <property type="project" value="TreeGrafter"/>
</dbReference>
<protein>
    <submittedName>
        <fullName evidence="4">Uncharacterized protein</fullName>
    </submittedName>
</protein>
<name>A0AAV2KTG3_KNICA</name>
<dbReference type="Proteomes" id="UP001497482">
    <property type="component" value="Chromosome 2"/>
</dbReference>
<feature type="region of interest" description="Disordered" evidence="3">
    <location>
        <begin position="850"/>
        <end position="902"/>
    </location>
</feature>
<dbReference type="PANTHER" id="PTHR44314:SF1">
    <property type="entry name" value="CILIA- AND FLAGELLA-ASSOCIATED PROTEIN 70"/>
    <property type="match status" value="1"/>
</dbReference>
<feature type="region of interest" description="Disordered" evidence="3">
    <location>
        <begin position="236"/>
        <end position="257"/>
    </location>
</feature>